<feature type="active site" evidence="15">
    <location>
        <position position="304"/>
    </location>
</feature>
<feature type="binding site" evidence="16">
    <location>
        <position position="295"/>
    </location>
    <ligand>
        <name>Mg(2+)</name>
        <dbReference type="ChEBI" id="CHEBI:18420"/>
        <label>2</label>
    </ligand>
</feature>
<evidence type="ECO:0000256" key="4">
    <source>
        <dbReference type="ARBA" id="ARBA00012216"/>
    </source>
</evidence>
<evidence type="ECO:0000256" key="13">
    <source>
        <dbReference type="ARBA" id="ARBA00047614"/>
    </source>
</evidence>
<organism evidence="19">
    <name type="scientific">Lentimicrobium saccharophilum</name>
    <dbReference type="NCBI Taxonomy" id="1678841"/>
    <lineage>
        <taxon>Bacteria</taxon>
        <taxon>Pseudomonadati</taxon>
        <taxon>Bacteroidota</taxon>
        <taxon>Bacteroidia</taxon>
        <taxon>Bacteroidales</taxon>
        <taxon>Lentimicrobiaceae</taxon>
        <taxon>Lentimicrobium</taxon>
    </lineage>
</organism>
<dbReference type="GO" id="GO:0008360">
    <property type="term" value="P:regulation of cell shape"/>
    <property type="evidence" value="ECO:0007669"/>
    <property type="project" value="UniProtKB-KW"/>
</dbReference>
<proteinExistence type="inferred from homology"/>
<dbReference type="EMBL" id="DF968182">
    <property type="protein sequence ID" value="GAP42899.1"/>
    <property type="molecule type" value="Genomic_DNA"/>
</dbReference>
<keyword evidence="16" id="KW-0460">Magnesium</keyword>
<dbReference type="AlphaFoldDB" id="A0A0S7C263"/>
<evidence type="ECO:0000256" key="8">
    <source>
        <dbReference type="ARBA" id="ARBA00022741"/>
    </source>
</evidence>
<dbReference type="PATRIC" id="fig|1678841.3.peg.1175"/>
<evidence type="ECO:0000313" key="19">
    <source>
        <dbReference type="EMBL" id="GAP42899.1"/>
    </source>
</evidence>
<evidence type="ECO:0000256" key="3">
    <source>
        <dbReference type="ARBA" id="ARBA00010871"/>
    </source>
</evidence>
<dbReference type="GO" id="GO:0008716">
    <property type="term" value="F:D-alanine-D-alanine ligase activity"/>
    <property type="evidence" value="ECO:0007669"/>
    <property type="project" value="UniProtKB-UniRule"/>
</dbReference>
<dbReference type="GO" id="GO:0046872">
    <property type="term" value="F:metal ion binding"/>
    <property type="evidence" value="ECO:0007669"/>
    <property type="project" value="UniProtKB-KW"/>
</dbReference>
<dbReference type="PROSITE" id="PS50975">
    <property type="entry name" value="ATP_GRASP"/>
    <property type="match status" value="1"/>
</dbReference>
<dbReference type="PANTHER" id="PTHR23132">
    <property type="entry name" value="D-ALANINE--D-ALANINE LIGASE"/>
    <property type="match status" value="1"/>
</dbReference>
<dbReference type="GO" id="GO:0009252">
    <property type="term" value="P:peptidoglycan biosynthetic process"/>
    <property type="evidence" value="ECO:0007669"/>
    <property type="project" value="UniProtKB-UniRule"/>
</dbReference>
<dbReference type="Pfam" id="PF07478">
    <property type="entry name" value="Dala_Dala_lig_C"/>
    <property type="match status" value="1"/>
</dbReference>
<dbReference type="InterPro" id="IPR016185">
    <property type="entry name" value="PreATP-grasp_dom_sf"/>
</dbReference>
<evidence type="ECO:0000256" key="14">
    <source>
        <dbReference type="HAMAP-Rule" id="MF_00047"/>
    </source>
</evidence>
<dbReference type="GO" id="GO:0071555">
    <property type="term" value="P:cell wall organization"/>
    <property type="evidence" value="ECO:0007669"/>
    <property type="project" value="UniProtKB-KW"/>
</dbReference>
<dbReference type="Proteomes" id="UP000053091">
    <property type="component" value="Unassembled WGS sequence"/>
</dbReference>
<dbReference type="OrthoDB" id="9813261at2"/>
<keyword evidence="7 16" id="KW-0479">Metal-binding</keyword>
<dbReference type="GO" id="GO:0005737">
    <property type="term" value="C:cytoplasm"/>
    <property type="evidence" value="ECO:0007669"/>
    <property type="project" value="UniProtKB-SubCell"/>
</dbReference>
<evidence type="ECO:0000256" key="11">
    <source>
        <dbReference type="ARBA" id="ARBA00022984"/>
    </source>
</evidence>
<evidence type="ECO:0000256" key="6">
    <source>
        <dbReference type="ARBA" id="ARBA00022598"/>
    </source>
</evidence>
<evidence type="ECO:0000256" key="17">
    <source>
        <dbReference type="PROSITE-ProRule" id="PRU00409"/>
    </source>
</evidence>
<comment type="pathway">
    <text evidence="14">Cell wall biogenesis; peptidoglycan biosynthesis.</text>
</comment>
<dbReference type="SUPFAM" id="SSF56059">
    <property type="entry name" value="Glutathione synthetase ATP-binding domain-like"/>
    <property type="match status" value="1"/>
</dbReference>
<comment type="cofactor">
    <cofactor evidence="16">
        <name>Mg(2+)</name>
        <dbReference type="ChEBI" id="CHEBI:18420"/>
    </cofactor>
    <cofactor evidence="16">
        <name>Mn(2+)</name>
        <dbReference type="ChEBI" id="CHEBI:29035"/>
    </cofactor>
    <text evidence="16">Binds 2 magnesium or manganese ions per subunit.</text>
</comment>
<name>A0A0S7C263_9BACT</name>
<dbReference type="GO" id="GO:0005524">
    <property type="term" value="F:ATP binding"/>
    <property type="evidence" value="ECO:0007669"/>
    <property type="project" value="UniProtKB-UniRule"/>
</dbReference>
<dbReference type="HAMAP" id="MF_00047">
    <property type="entry name" value="Dala_Dala_lig"/>
    <property type="match status" value="1"/>
</dbReference>
<evidence type="ECO:0000256" key="9">
    <source>
        <dbReference type="ARBA" id="ARBA00022840"/>
    </source>
</evidence>
<keyword evidence="5 14" id="KW-0963">Cytoplasm</keyword>
<evidence type="ECO:0000256" key="10">
    <source>
        <dbReference type="ARBA" id="ARBA00022960"/>
    </source>
</evidence>
<comment type="subcellular location">
    <subcellularLocation>
        <location evidence="2 14">Cytoplasm</location>
    </subcellularLocation>
</comment>
<feature type="binding site" evidence="16">
    <location>
        <position position="293"/>
    </location>
    <ligand>
        <name>Mg(2+)</name>
        <dbReference type="ChEBI" id="CHEBI:18420"/>
        <label>2</label>
    </ligand>
</feature>
<comment type="function">
    <text evidence="14">Cell wall formation.</text>
</comment>
<keyword evidence="9 17" id="KW-0067">ATP-binding</keyword>
<keyword evidence="12 14" id="KW-0961">Cell wall biogenesis/degradation</keyword>
<dbReference type="UniPathway" id="UPA00219"/>
<dbReference type="SUPFAM" id="SSF52440">
    <property type="entry name" value="PreATP-grasp domain"/>
    <property type="match status" value="1"/>
</dbReference>
<keyword evidence="11 14" id="KW-0573">Peptidoglycan synthesis</keyword>
<evidence type="ECO:0000256" key="16">
    <source>
        <dbReference type="PIRSR" id="PIRSR039102-3"/>
    </source>
</evidence>
<feature type="active site" evidence="15">
    <location>
        <position position="165"/>
    </location>
</feature>
<dbReference type="InterPro" id="IPR005905">
    <property type="entry name" value="D_ala_D_ala"/>
</dbReference>
<dbReference type="EC" id="6.3.2.4" evidence="4 14"/>
<reference evidence="19" key="1">
    <citation type="journal article" date="2015" name="Genome Announc.">
        <title>Draft Genome Sequence of Bacteroidales Strain TBC1, a Novel Isolate from a Methanogenic Wastewater Treatment System.</title>
        <authorList>
            <person name="Tourlousse D.M."/>
            <person name="Matsuura N."/>
            <person name="Sun L."/>
            <person name="Toyonaga M."/>
            <person name="Kuroda K."/>
            <person name="Ohashi A."/>
            <person name="Cruz R."/>
            <person name="Yamaguchi T."/>
            <person name="Sekiguchi Y."/>
        </authorList>
    </citation>
    <scope>NUCLEOTIDE SEQUENCE [LARGE SCALE GENOMIC DNA]</scope>
    <source>
        <strain evidence="19">TBC1</strain>
    </source>
</reference>
<dbReference type="InterPro" id="IPR011095">
    <property type="entry name" value="Dala_Dala_lig_C"/>
</dbReference>
<dbReference type="RefSeq" id="WP_062039451.1">
    <property type="nucleotide sequence ID" value="NZ_DF968182.1"/>
</dbReference>
<dbReference type="Gene3D" id="3.30.1490.20">
    <property type="entry name" value="ATP-grasp fold, A domain"/>
    <property type="match status" value="1"/>
</dbReference>
<dbReference type="NCBIfam" id="TIGR01205">
    <property type="entry name" value="D_ala_D_alaTIGR"/>
    <property type="match status" value="1"/>
</dbReference>
<evidence type="ECO:0000256" key="7">
    <source>
        <dbReference type="ARBA" id="ARBA00022723"/>
    </source>
</evidence>
<evidence type="ECO:0000256" key="2">
    <source>
        <dbReference type="ARBA" id="ARBA00004496"/>
    </source>
</evidence>
<feature type="binding site" evidence="16">
    <location>
        <position position="293"/>
    </location>
    <ligand>
        <name>Mg(2+)</name>
        <dbReference type="ChEBI" id="CHEBI:18420"/>
        <label>1</label>
    </ligand>
</feature>
<dbReference type="NCBIfam" id="NF002527">
    <property type="entry name" value="PRK01966.1-3"/>
    <property type="match status" value="1"/>
</dbReference>
<accession>A0A0S7C263</accession>
<feature type="domain" description="ATP-grasp" evidence="18">
    <location>
        <begin position="121"/>
        <end position="326"/>
    </location>
</feature>
<keyword evidence="10 14" id="KW-0133">Cell shape</keyword>
<dbReference type="InterPro" id="IPR000291">
    <property type="entry name" value="D-Ala_lig_Van_CS"/>
</dbReference>
<comment type="similarity">
    <text evidence="3 14">Belongs to the D-alanine--D-alanine ligase family.</text>
</comment>
<evidence type="ECO:0000313" key="20">
    <source>
        <dbReference type="Proteomes" id="UP000053091"/>
    </source>
</evidence>
<dbReference type="Pfam" id="PF01820">
    <property type="entry name" value="Dala_Dala_lig_N"/>
    <property type="match status" value="1"/>
</dbReference>
<keyword evidence="6 14" id="KW-0436">Ligase</keyword>
<keyword evidence="16" id="KW-0464">Manganese</keyword>
<dbReference type="PROSITE" id="PS00843">
    <property type="entry name" value="DALA_DALA_LIGASE_1"/>
    <property type="match status" value="1"/>
</dbReference>
<dbReference type="STRING" id="1678841.TBC1_111039"/>
<dbReference type="InterPro" id="IPR011127">
    <property type="entry name" value="Dala_Dala_lig_N"/>
</dbReference>
<feature type="binding site" evidence="16">
    <location>
        <position position="275"/>
    </location>
    <ligand>
        <name>Mg(2+)</name>
        <dbReference type="ChEBI" id="CHEBI:18420"/>
        <label>1</label>
    </ligand>
</feature>
<sequence length="333" mass="37377">MKKNIALLTGGYSQEYEISVKSGKVIEQHIDKGLFRIFPLIIGKEQWIFRDSAGSEFPVNLNDFTIQLPEEKVKFDAAFIGIHGTPGEDGKLQGYLDMIGIPYNTCGRATSALTFNKFFCNEFVGRAGVNVANTVYLHKRDTSDPDAILSITGLPCFVKPNSNGSSVGISKVHSREELLPAIQLAFESDEEVLVQEFIPGVEITCGIYEKNGKPVVLPLTEIISHKEFFDFEAKYSGYSDEITPARLSDELAEECRHISLMLYRRLNCRGVVRFDYILTPDEIPGKRQFYFLEVNTIPGLSEASIVPQQAAHMGISLNRLFTDLLTETLERYR</sequence>
<protein>
    <recommendedName>
        <fullName evidence="4 14">D-alanine--D-alanine ligase</fullName>
        <ecNumber evidence="4 14">6.3.2.4</ecNumber>
    </recommendedName>
    <alternativeName>
        <fullName evidence="14">D-Ala-D-Ala ligase</fullName>
    </alternativeName>
    <alternativeName>
        <fullName evidence="14">D-alanylalanine synthetase</fullName>
    </alternativeName>
</protein>
<evidence type="ECO:0000256" key="1">
    <source>
        <dbReference type="ARBA" id="ARBA00001936"/>
    </source>
</evidence>
<comment type="catalytic activity">
    <reaction evidence="13 14">
        <text>2 D-alanine + ATP = D-alanyl-D-alanine + ADP + phosphate + H(+)</text>
        <dbReference type="Rhea" id="RHEA:11224"/>
        <dbReference type="ChEBI" id="CHEBI:15378"/>
        <dbReference type="ChEBI" id="CHEBI:30616"/>
        <dbReference type="ChEBI" id="CHEBI:43474"/>
        <dbReference type="ChEBI" id="CHEBI:57416"/>
        <dbReference type="ChEBI" id="CHEBI:57822"/>
        <dbReference type="ChEBI" id="CHEBI:456216"/>
        <dbReference type="EC" id="6.3.2.4"/>
    </reaction>
</comment>
<dbReference type="Gene3D" id="3.40.50.20">
    <property type="match status" value="1"/>
</dbReference>
<evidence type="ECO:0000256" key="5">
    <source>
        <dbReference type="ARBA" id="ARBA00022490"/>
    </source>
</evidence>
<evidence type="ECO:0000256" key="15">
    <source>
        <dbReference type="PIRSR" id="PIRSR039102-1"/>
    </source>
</evidence>
<feature type="active site" evidence="15">
    <location>
        <position position="15"/>
    </location>
</feature>
<dbReference type="Gene3D" id="3.30.470.20">
    <property type="entry name" value="ATP-grasp fold, B domain"/>
    <property type="match status" value="1"/>
</dbReference>
<gene>
    <name evidence="14" type="primary">ddl</name>
    <name evidence="19" type="ORF">TBC1_111039</name>
</gene>
<keyword evidence="8 17" id="KW-0547">Nucleotide-binding</keyword>
<dbReference type="PIRSF" id="PIRSF039102">
    <property type="entry name" value="Ddl/VanB"/>
    <property type="match status" value="1"/>
</dbReference>
<dbReference type="InterPro" id="IPR011761">
    <property type="entry name" value="ATP-grasp"/>
</dbReference>
<keyword evidence="20" id="KW-1185">Reference proteome</keyword>
<evidence type="ECO:0000259" key="18">
    <source>
        <dbReference type="PROSITE" id="PS50975"/>
    </source>
</evidence>
<dbReference type="InterPro" id="IPR013815">
    <property type="entry name" value="ATP_grasp_subdomain_1"/>
</dbReference>
<comment type="cofactor">
    <cofactor evidence="1">
        <name>Mn(2+)</name>
        <dbReference type="ChEBI" id="CHEBI:29035"/>
    </cofactor>
</comment>
<evidence type="ECO:0000256" key="12">
    <source>
        <dbReference type="ARBA" id="ARBA00023316"/>
    </source>
</evidence>
<dbReference type="PANTHER" id="PTHR23132:SF23">
    <property type="entry name" value="D-ALANINE--D-ALANINE LIGASE B"/>
    <property type="match status" value="1"/>
</dbReference>